<sequence>MRSAIYTRYSTDLQNEKSIEDQVALCRAYAAREGLSVAAVYEDRARSGGSILGRDGLMQLMERARAGDFDVVIVEALDRMSRDMEDLAGIHKRLTFMGVEIRAVHEGAVNTVLVGLRGLVGQLYREDGALKVRRGMSGVVRDGRHAGGRAYGYRADPRSKGELVVDEAEAAVVLRIFTEYAAGATPRDIAHGLNRARILPPRGRSWNASTINGNTQRGNGILRNRLYVGEIVWNKVRMVKDPDTGRRVSRPNPESAWQTAKADDLAIVPLDLFAAAQERKAINAPVKAEHQRRPRHMLSGLLRCGCCGAGMSTNGKDKSGRIRIRCSAAAENGTCPDPKTFYLIAVENAVLEGLRAELSHPKVLAEYVREFHAEMRRLHAKAGAQRSRIERRLSEIDRDQNANTDHLLKQVPGSAPAARIAARMDELQTEENRLRIELGAAPELPPLIALHPTALVQYERQLERLQEAVTAGIAAGDGEAAAALRDLVERVTVHRNPDIAGGVKIEIKGRLNALLGEAACPNRVRGVWGAVVAEEGLEPPTRGL</sequence>
<dbReference type="PANTHER" id="PTHR30461:SF23">
    <property type="entry name" value="DNA RECOMBINASE-RELATED"/>
    <property type="match status" value="1"/>
</dbReference>
<reference evidence="3" key="2">
    <citation type="submission" date="2020-09" db="EMBL/GenBank/DDBJ databases">
        <authorList>
            <person name="Sun Q."/>
            <person name="Zhou Y."/>
        </authorList>
    </citation>
    <scope>NUCLEOTIDE SEQUENCE</scope>
    <source>
        <strain evidence="3">CGMCC 1.12919</strain>
    </source>
</reference>
<accession>A0A916UX09</accession>
<evidence type="ECO:0000313" key="3">
    <source>
        <dbReference type="EMBL" id="GGC91362.1"/>
    </source>
</evidence>
<gene>
    <name evidence="3" type="ORF">GCM10010994_56400</name>
</gene>
<reference evidence="3" key="1">
    <citation type="journal article" date="2014" name="Int. J. Syst. Evol. Microbiol.">
        <title>Complete genome sequence of Corynebacterium casei LMG S-19264T (=DSM 44701T), isolated from a smear-ripened cheese.</title>
        <authorList>
            <consortium name="US DOE Joint Genome Institute (JGI-PGF)"/>
            <person name="Walter F."/>
            <person name="Albersmeier A."/>
            <person name="Kalinowski J."/>
            <person name="Ruckert C."/>
        </authorList>
    </citation>
    <scope>NUCLEOTIDE SEQUENCE</scope>
    <source>
        <strain evidence="3">CGMCC 1.12919</strain>
    </source>
</reference>
<comment type="caution">
    <text evidence="3">The sequence shown here is derived from an EMBL/GenBank/DDBJ whole genome shotgun (WGS) entry which is preliminary data.</text>
</comment>
<dbReference type="SUPFAM" id="SSF53041">
    <property type="entry name" value="Resolvase-like"/>
    <property type="match status" value="1"/>
</dbReference>
<dbReference type="EMBL" id="BMGG01000012">
    <property type="protein sequence ID" value="GGC91362.1"/>
    <property type="molecule type" value="Genomic_DNA"/>
</dbReference>
<dbReference type="Gene3D" id="3.90.1750.20">
    <property type="entry name" value="Putative Large Serine Recombinase, Chain B, Domain 2"/>
    <property type="match status" value="1"/>
</dbReference>
<dbReference type="Gene3D" id="3.40.50.1390">
    <property type="entry name" value="Resolvase, N-terminal catalytic domain"/>
    <property type="match status" value="1"/>
</dbReference>
<dbReference type="InterPro" id="IPR006119">
    <property type="entry name" value="Resolv_N"/>
</dbReference>
<feature type="domain" description="Resolvase/invertase-type recombinase catalytic" evidence="1">
    <location>
        <begin position="2"/>
        <end position="161"/>
    </location>
</feature>
<dbReference type="InterPro" id="IPR036162">
    <property type="entry name" value="Resolvase-like_N_sf"/>
</dbReference>
<evidence type="ECO:0000259" key="2">
    <source>
        <dbReference type="PROSITE" id="PS51737"/>
    </source>
</evidence>
<name>A0A916UX09_9HYPH</name>
<dbReference type="Pfam" id="PF13408">
    <property type="entry name" value="Zn_ribbon_recom"/>
    <property type="match status" value="1"/>
</dbReference>
<dbReference type="GO" id="GO:0003677">
    <property type="term" value="F:DNA binding"/>
    <property type="evidence" value="ECO:0007669"/>
    <property type="project" value="InterPro"/>
</dbReference>
<evidence type="ECO:0000259" key="1">
    <source>
        <dbReference type="PROSITE" id="PS51736"/>
    </source>
</evidence>
<dbReference type="InterPro" id="IPR050639">
    <property type="entry name" value="SSR_resolvase"/>
</dbReference>
<dbReference type="AlphaFoldDB" id="A0A916UX09"/>
<dbReference type="Pfam" id="PF07508">
    <property type="entry name" value="Recombinase"/>
    <property type="match status" value="1"/>
</dbReference>
<organism evidence="3 4">
    <name type="scientific">Chelatococcus reniformis</name>
    <dbReference type="NCBI Taxonomy" id="1494448"/>
    <lineage>
        <taxon>Bacteria</taxon>
        <taxon>Pseudomonadati</taxon>
        <taxon>Pseudomonadota</taxon>
        <taxon>Alphaproteobacteria</taxon>
        <taxon>Hyphomicrobiales</taxon>
        <taxon>Chelatococcaceae</taxon>
        <taxon>Chelatococcus</taxon>
    </lineage>
</organism>
<proteinExistence type="predicted"/>
<dbReference type="SMART" id="SM00857">
    <property type="entry name" value="Resolvase"/>
    <property type="match status" value="1"/>
</dbReference>
<evidence type="ECO:0000313" key="4">
    <source>
        <dbReference type="Proteomes" id="UP000637002"/>
    </source>
</evidence>
<feature type="domain" description="Recombinase" evidence="2">
    <location>
        <begin position="150"/>
        <end position="288"/>
    </location>
</feature>
<dbReference type="InterPro" id="IPR011109">
    <property type="entry name" value="DNA_bind_recombinase_dom"/>
</dbReference>
<dbReference type="GO" id="GO:0000150">
    <property type="term" value="F:DNA strand exchange activity"/>
    <property type="evidence" value="ECO:0007669"/>
    <property type="project" value="InterPro"/>
</dbReference>
<keyword evidence="4" id="KW-1185">Reference proteome</keyword>
<dbReference type="PANTHER" id="PTHR30461">
    <property type="entry name" value="DNA-INVERTASE FROM LAMBDOID PROPHAGE"/>
    <property type="match status" value="1"/>
</dbReference>
<dbReference type="InterPro" id="IPR025827">
    <property type="entry name" value="Zn_ribbon_recom_dom"/>
</dbReference>
<dbReference type="RefSeq" id="WP_188612666.1">
    <property type="nucleotide sequence ID" value="NZ_BMGG01000012.1"/>
</dbReference>
<dbReference type="PROSITE" id="PS51737">
    <property type="entry name" value="RECOMBINASE_DNA_BIND"/>
    <property type="match status" value="1"/>
</dbReference>
<dbReference type="CDD" id="cd00338">
    <property type="entry name" value="Ser_Recombinase"/>
    <property type="match status" value="1"/>
</dbReference>
<protein>
    <submittedName>
        <fullName evidence="3">Recombinase</fullName>
    </submittedName>
</protein>
<dbReference type="Pfam" id="PF00239">
    <property type="entry name" value="Resolvase"/>
    <property type="match status" value="1"/>
</dbReference>
<dbReference type="Proteomes" id="UP000637002">
    <property type="component" value="Unassembled WGS sequence"/>
</dbReference>
<dbReference type="InterPro" id="IPR038109">
    <property type="entry name" value="DNA_bind_recomb_sf"/>
</dbReference>
<dbReference type="PROSITE" id="PS51736">
    <property type="entry name" value="RECOMBINASES_3"/>
    <property type="match status" value="1"/>
</dbReference>